<evidence type="ECO:0000256" key="3">
    <source>
        <dbReference type="ARBA" id="ARBA00022491"/>
    </source>
</evidence>
<dbReference type="InterPro" id="IPR041908">
    <property type="entry name" value="CtsR_C_sf"/>
</dbReference>
<keyword evidence="3 8" id="KW-0678">Repressor</keyword>
<sequence>MRNTSDMIEQYLKQLLQQSADGIIELQRNELAEQFQCVPSQINYVISTRFTLDKGYLVESKRGGGGYIRIQKVDLGMHEMIHVEVSQTIGSEIDQSAAEGLIYRLEEAKLVSCREANLMKAAMHRETIGLKLPLRDEVRARMLKAMLVALLTK</sequence>
<dbReference type="InterPro" id="IPR041473">
    <property type="entry name" value="CtsR_C"/>
</dbReference>
<evidence type="ECO:0000256" key="2">
    <source>
        <dbReference type="ARBA" id="ARBA00014129"/>
    </source>
</evidence>
<keyword evidence="7 8" id="KW-0804">Transcription</keyword>
<dbReference type="RefSeq" id="WP_138198102.1">
    <property type="nucleotide sequence ID" value="NZ_VCIW01000034.1"/>
</dbReference>
<evidence type="ECO:0000256" key="5">
    <source>
        <dbReference type="ARBA" id="ARBA00023016"/>
    </source>
</evidence>
<proteinExistence type="inferred from homology"/>
<organism evidence="11 12">
    <name type="scientific">Paenibacillus antri</name>
    <dbReference type="NCBI Taxonomy" id="2582848"/>
    <lineage>
        <taxon>Bacteria</taxon>
        <taxon>Bacillati</taxon>
        <taxon>Bacillota</taxon>
        <taxon>Bacilli</taxon>
        <taxon>Bacillales</taxon>
        <taxon>Paenibacillaceae</taxon>
        <taxon>Paenibacillus</taxon>
    </lineage>
</organism>
<evidence type="ECO:0000313" key="12">
    <source>
        <dbReference type="Proteomes" id="UP000309676"/>
    </source>
</evidence>
<evidence type="ECO:0000256" key="8">
    <source>
        <dbReference type="PIRNR" id="PIRNR010607"/>
    </source>
</evidence>
<evidence type="ECO:0000259" key="10">
    <source>
        <dbReference type="Pfam" id="PF17727"/>
    </source>
</evidence>
<keyword evidence="6 8" id="KW-0238">DNA-binding</keyword>
<dbReference type="PIRSF" id="PIRSF010607">
    <property type="entry name" value="Txn_repr_CtsR"/>
    <property type="match status" value="1"/>
</dbReference>
<dbReference type="OrthoDB" id="1680813at2"/>
<comment type="caution">
    <text evidence="11">The sequence shown here is derived from an EMBL/GenBank/DDBJ whole genome shotgun (WGS) entry which is preliminary data.</text>
</comment>
<keyword evidence="4 8" id="KW-0805">Transcription regulation</keyword>
<name>A0A5R9G4T8_9BACL</name>
<keyword evidence="5" id="KW-0346">Stress response</keyword>
<evidence type="ECO:0000256" key="1">
    <source>
        <dbReference type="ARBA" id="ARBA00010189"/>
    </source>
</evidence>
<dbReference type="Pfam" id="PF05848">
    <property type="entry name" value="CtsR"/>
    <property type="match status" value="1"/>
</dbReference>
<comment type="similarity">
    <text evidence="1 8">Belongs to the CtsR family.</text>
</comment>
<evidence type="ECO:0000256" key="6">
    <source>
        <dbReference type="ARBA" id="ARBA00023125"/>
    </source>
</evidence>
<feature type="domain" description="CtsR N-terminal HTH" evidence="9">
    <location>
        <begin position="3"/>
        <end position="73"/>
    </location>
</feature>
<dbReference type="GO" id="GO:0006355">
    <property type="term" value="P:regulation of DNA-templated transcription"/>
    <property type="evidence" value="ECO:0007669"/>
    <property type="project" value="UniProtKB-UniRule"/>
</dbReference>
<dbReference type="InterPro" id="IPR008463">
    <property type="entry name" value="CtsR"/>
</dbReference>
<evidence type="ECO:0000256" key="4">
    <source>
        <dbReference type="ARBA" id="ARBA00023015"/>
    </source>
</evidence>
<dbReference type="Gene3D" id="3.30.56.130">
    <property type="entry name" value="Transcriptional regulator CtsR, winged HTH domain"/>
    <property type="match status" value="1"/>
</dbReference>
<evidence type="ECO:0000256" key="7">
    <source>
        <dbReference type="ARBA" id="ARBA00023163"/>
    </source>
</evidence>
<dbReference type="Gene3D" id="1.10.1200.150">
    <property type="entry name" value="Transcriptional regulator CtsR, C-terminal domain"/>
    <property type="match status" value="1"/>
</dbReference>
<feature type="domain" description="CtsR C-terminal dimerization" evidence="10">
    <location>
        <begin position="84"/>
        <end position="147"/>
    </location>
</feature>
<dbReference type="GO" id="GO:0003677">
    <property type="term" value="F:DNA binding"/>
    <property type="evidence" value="ECO:0007669"/>
    <property type="project" value="UniProtKB-UniRule"/>
</dbReference>
<dbReference type="AlphaFoldDB" id="A0A5R9G4T8"/>
<dbReference type="InterPro" id="IPR040465">
    <property type="entry name" value="CtsR_N"/>
</dbReference>
<evidence type="ECO:0000259" key="9">
    <source>
        <dbReference type="Pfam" id="PF05848"/>
    </source>
</evidence>
<protein>
    <recommendedName>
        <fullName evidence="2 8">Transcriptional regulator CtsR</fullName>
    </recommendedName>
</protein>
<evidence type="ECO:0000313" key="11">
    <source>
        <dbReference type="EMBL" id="TLS48518.1"/>
    </source>
</evidence>
<gene>
    <name evidence="11" type="ORF">FE782_30340</name>
</gene>
<dbReference type="EMBL" id="VCIW01000034">
    <property type="protein sequence ID" value="TLS48518.1"/>
    <property type="molecule type" value="Genomic_DNA"/>
</dbReference>
<reference evidence="11 12" key="1">
    <citation type="submission" date="2019-05" db="EMBL/GenBank/DDBJ databases">
        <authorList>
            <person name="Narsing Rao M.P."/>
            <person name="Li W.J."/>
        </authorList>
    </citation>
    <scope>NUCLEOTIDE SEQUENCE [LARGE SCALE GENOMIC DNA]</scope>
    <source>
        <strain evidence="11 12">SYSU_K30003</strain>
    </source>
</reference>
<accession>A0A5R9G4T8</accession>
<dbReference type="FunFam" id="3.30.56.130:FF:000001">
    <property type="entry name" value="Transcriptional regulator CtsR"/>
    <property type="match status" value="1"/>
</dbReference>
<dbReference type="Pfam" id="PF17727">
    <property type="entry name" value="CtsR_C"/>
    <property type="match status" value="1"/>
</dbReference>
<dbReference type="InterPro" id="IPR041902">
    <property type="entry name" value="CtsR_N_sf"/>
</dbReference>
<dbReference type="Proteomes" id="UP000309676">
    <property type="component" value="Unassembled WGS sequence"/>
</dbReference>
<keyword evidence="12" id="KW-1185">Reference proteome</keyword>